<organism evidence="1 2">
    <name type="scientific">Aspergillus tubingensis (strain CBS 134.48)</name>
    <dbReference type="NCBI Taxonomy" id="767770"/>
    <lineage>
        <taxon>Eukaryota</taxon>
        <taxon>Fungi</taxon>
        <taxon>Dikarya</taxon>
        <taxon>Ascomycota</taxon>
        <taxon>Pezizomycotina</taxon>
        <taxon>Eurotiomycetes</taxon>
        <taxon>Eurotiomycetidae</taxon>
        <taxon>Eurotiales</taxon>
        <taxon>Aspergillaceae</taxon>
        <taxon>Aspergillus</taxon>
        <taxon>Aspergillus subgen. Circumdati</taxon>
    </lineage>
</organism>
<name>A0A1L9NDG2_ASPTC</name>
<evidence type="ECO:0000313" key="1">
    <source>
        <dbReference type="EMBL" id="OJI87271.1"/>
    </source>
</evidence>
<evidence type="ECO:0000313" key="2">
    <source>
        <dbReference type="Proteomes" id="UP000184304"/>
    </source>
</evidence>
<dbReference type="Proteomes" id="UP000184304">
    <property type="component" value="Unassembled WGS sequence"/>
</dbReference>
<protein>
    <submittedName>
        <fullName evidence="1">Uncharacterized protein</fullName>
    </submittedName>
</protein>
<keyword evidence="2" id="KW-1185">Reference proteome</keyword>
<dbReference type="EMBL" id="KV878187">
    <property type="protein sequence ID" value="OJI87271.1"/>
    <property type="molecule type" value="Genomic_DNA"/>
</dbReference>
<accession>A0A1L9NDG2</accession>
<dbReference type="VEuPathDB" id="FungiDB:ASPTUDRAFT_924927"/>
<reference evidence="2" key="1">
    <citation type="journal article" date="2017" name="Genome Biol.">
        <title>Comparative genomics reveals high biological diversity and specific adaptations in the industrially and medically important fungal genus Aspergillus.</title>
        <authorList>
            <person name="de Vries R.P."/>
            <person name="Riley R."/>
            <person name="Wiebenga A."/>
            <person name="Aguilar-Osorio G."/>
            <person name="Amillis S."/>
            <person name="Uchima C.A."/>
            <person name="Anderluh G."/>
            <person name="Asadollahi M."/>
            <person name="Askin M."/>
            <person name="Barry K."/>
            <person name="Battaglia E."/>
            <person name="Bayram O."/>
            <person name="Benocci T."/>
            <person name="Braus-Stromeyer S.A."/>
            <person name="Caldana C."/>
            <person name="Canovas D."/>
            <person name="Cerqueira G.C."/>
            <person name="Chen F."/>
            <person name="Chen W."/>
            <person name="Choi C."/>
            <person name="Clum A."/>
            <person name="Dos Santos R.A."/>
            <person name="Damasio A.R."/>
            <person name="Diallinas G."/>
            <person name="Emri T."/>
            <person name="Fekete E."/>
            <person name="Flipphi M."/>
            <person name="Freyberg S."/>
            <person name="Gallo A."/>
            <person name="Gournas C."/>
            <person name="Habgood R."/>
            <person name="Hainaut M."/>
            <person name="Harispe M.L."/>
            <person name="Henrissat B."/>
            <person name="Hilden K.S."/>
            <person name="Hope R."/>
            <person name="Hossain A."/>
            <person name="Karabika E."/>
            <person name="Karaffa L."/>
            <person name="Karanyi Z."/>
            <person name="Krasevec N."/>
            <person name="Kuo A."/>
            <person name="Kusch H."/>
            <person name="LaButti K."/>
            <person name="Lagendijk E.L."/>
            <person name="Lapidus A."/>
            <person name="Levasseur A."/>
            <person name="Lindquist E."/>
            <person name="Lipzen A."/>
            <person name="Logrieco A.F."/>
            <person name="MacCabe A."/>
            <person name="Maekelae M.R."/>
            <person name="Malavazi I."/>
            <person name="Melin P."/>
            <person name="Meyer V."/>
            <person name="Mielnichuk N."/>
            <person name="Miskei M."/>
            <person name="Molnar A.P."/>
            <person name="Mule G."/>
            <person name="Ngan C.Y."/>
            <person name="Orejas M."/>
            <person name="Orosz E."/>
            <person name="Ouedraogo J.P."/>
            <person name="Overkamp K.M."/>
            <person name="Park H.-S."/>
            <person name="Perrone G."/>
            <person name="Piumi F."/>
            <person name="Punt P.J."/>
            <person name="Ram A.F."/>
            <person name="Ramon A."/>
            <person name="Rauscher S."/>
            <person name="Record E."/>
            <person name="Riano-Pachon D.M."/>
            <person name="Robert V."/>
            <person name="Roehrig J."/>
            <person name="Ruller R."/>
            <person name="Salamov A."/>
            <person name="Salih N.S."/>
            <person name="Samson R.A."/>
            <person name="Sandor E."/>
            <person name="Sanguinetti M."/>
            <person name="Schuetze T."/>
            <person name="Sepcic K."/>
            <person name="Shelest E."/>
            <person name="Sherlock G."/>
            <person name="Sophianopoulou V."/>
            <person name="Squina F.M."/>
            <person name="Sun H."/>
            <person name="Susca A."/>
            <person name="Todd R.B."/>
            <person name="Tsang A."/>
            <person name="Unkles S.E."/>
            <person name="van de Wiele N."/>
            <person name="van Rossen-Uffink D."/>
            <person name="Oliveira J.V."/>
            <person name="Vesth T.C."/>
            <person name="Visser J."/>
            <person name="Yu J.-H."/>
            <person name="Zhou M."/>
            <person name="Andersen M.R."/>
            <person name="Archer D.B."/>
            <person name="Baker S.E."/>
            <person name="Benoit I."/>
            <person name="Brakhage A.A."/>
            <person name="Braus G.H."/>
            <person name="Fischer R."/>
            <person name="Frisvad J.C."/>
            <person name="Goldman G.H."/>
            <person name="Houbraken J."/>
            <person name="Oakley B."/>
            <person name="Pocsi I."/>
            <person name="Scazzocchio C."/>
            <person name="Seiboth B."/>
            <person name="vanKuyk P.A."/>
            <person name="Wortman J."/>
            <person name="Dyer P.S."/>
            <person name="Grigoriev I.V."/>
        </authorList>
    </citation>
    <scope>NUCLEOTIDE SEQUENCE [LARGE SCALE GENOMIC DNA]</scope>
    <source>
        <strain evidence="2">CBS 134.48</strain>
    </source>
</reference>
<proteinExistence type="predicted"/>
<sequence length="345" mass="39539">MGEQPKTWCSHTPIACLIDERPSVLAEVDCRKRCFAELSVPLSPDRLREKALGPECGWSISFSLSRILYIRMYSGDDIPCLTDLRHHYHVPRELSGHHAVQKREKAVSIFRPDRHDKLHSRQMMKNNYDDGCANWDPWGGRTWQAYSPGTERYSRESWDNAMEGDDDDYPRRAVGSIWSLSTCENSLRWFLETALSFKTDLWVVYETKELRRAFCGGRCVVVHQAGLSLGVLHEVNVWCRGMSGQSGVYDLRLSVCARLTNMLDLRTFSDNKPQVIPEYLPIKEEKSPICGLLIVPDVPRRLRYEHDKPRGQNDPDSLCSSYASGMQLTVLPMNSFISTINNRPL</sequence>
<dbReference type="AlphaFoldDB" id="A0A1L9NDG2"/>
<gene>
    <name evidence="1" type="ORF">ASPTUDRAFT_924927</name>
</gene>